<dbReference type="Proteomes" id="UP001596306">
    <property type="component" value="Unassembled WGS sequence"/>
</dbReference>
<reference evidence="3" key="1">
    <citation type="journal article" date="2019" name="Int. J. Syst. Evol. Microbiol.">
        <title>The Global Catalogue of Microorganisms (GCM) 10K type strain sequencing project: providing services to taxonomists for standard genome sequencing and annotation.</title>
        <authorList>
            <consortium name="The Broad Institute Genomics Platform"/>
            <consortium name="The Broad Institute Genome Sequencing Center for Infectious Disease"/>
            <person name="Wu L."/>
            <person name="Ma J."/>
        </authorList>
    </citation>
    <scope>NUCLEOTIDE SEQUENCE [LARGE SCALE GENOMIC DNA]</scope>
    <source>
        <strain evidence="3">CCUG 43304</strain>
    </source>
</reference>
<dbReference type="RefSeq" id="WP_386726301.1">
    <property type="nucleotide sequence ID" value="NZ_JBHSTP010000001.1"/>
</dbReference>
<protein>
    <submittedName>
        <fullName evidence="2">Uncharacterized protein</fullName>
    </submittedName>
</protein>
<evidence type="ECO:0000256" key="1">
    <source>
        <dbReference type="SAM" id="SignalP"/>
    </source>
</evidence>
<sequence length="177" mass="17483">MSRPTASERRVSCATRALLLAAGALAAVGMLLVAPAASDASWADAEQASSGTLQALTVPAPVITSCTAKNVLIVGAQVDITWTIGGGYTSTNVSYAGGASLLSLLPISIGSGVTTTGPVGGVYSTRFQGGLLSGALGGDVYLVLQTQGPGGWTSKQSYVIGTLPVLVGTGSCSIHNG</sequence>
<keyword evidence="3" id="KW-1185">Reference proteome</keyword>
<keyword evidence="1" id="KW-0732">Signal</keyword>
<feature type="signal peptide" evidence="1">
    <location>
        <begin position="1"/>
        <end position="26"/>
    </location>
</feature>
<evidence type="ECO:0000313" key="2">
    <source>
        <dbReference type="EMBL" id="MFC6354634.1"/>
    </source>
</evidence>
<proteinExistence type="predicted"/>
<organism evidence="2 3">
    <name type="scientific">Luethyella okanaganae</name>
    <dbReference type="NCBI Taxonomy" id="69372"/>
    <lineage>
        <taxon>Bacteria</taxon>
        <taxon>Bacillati</taxon>
        <taxon>Actinomycetota</taxon>
        <taxon>Actinomycetes</taxon>
        <taxon>Micrococcales</taxon>
        <taxon>Microbacteriaceae</taxon>
        <taxon>Luethyella</taxon>
    </lineage>
</organism>
<comment type="caution">
    <text evidence="2">The sequence shown here is derived from an EMBL/GenBank/DDBJ whole genome shotgun (WGS) entry which is preliminary data.</text>
</comment>
<gene>
    <name evidence="2" type="ORF">ACFQB0_00710</name>
</gene>
<accession>A0ABW1VCX1</accession>
<evidence type="ECO:0000313" key="3">
    <source>
        <dbReference type="Proteomes" id="UP001596306"/>
    </source>
</evidence>
<feature type="chain" id="PRO_5047147158" evidence="1">
    <location>
        <begin position="27"/>
        <end position="177"/>
    </location>
</feature>
<name>A0ABW1VCX1_9MICO</name>
<dbReference type="EMBL" id="JBHSTP010000001">
    <property type="protein sequence ID" value="MFC6354634.1"/>
    <property type="molecule type" value="Genomic_DNA"/>
</dbReference>